<dbReference type="InterPro" id="IPR001681">
    <property type="entry name" value="Neurokn_rcpt"/>
</dbReference>
<evidence type="ECO:0000256" key="1">
    <source>
        <dbReference type="ARBA" id="ARBA00004651"/>
    </source>
</evidence>
<dbReference type="AlphaFoldDB" id="A0A6P6YLP1"/>
<reference evidence="14" key="1">
    <citation type="submission" date="2025-08" db="UniProtKB">
        <authorList>
            <consortium name="RefSeq"/>
        </authorList>
    </citation>
    <scope>IDENTIFICATION</scope>
    <source>
        <strain evidence="14">Airmid</strain>
    </source>
</reference>
<dbReference type="GO" id="GO:0004995">
    <property type="term" value="F:tachykinin receptor activity"/>
    <property type="evidence" value="ECO:0007669"/>
    <property type="project" value="InterPro"/>
</dbReference>
<evidence type="ECO:0000256" key="10">
    <source>
        <dbReference type="SAM" id="MobiDB-lite"/>
    </source>
</evidence>
<keyword evidence="9" id="KW-0807">Transducer</keyword>
<feature type="transmembrane region" description="Helical" evidence="11">
    <location>
        <begin position="223"/>
        <end position="243"/>
    </location>
</feature>
<keyword evidence="8" id="KW-0675">Receptor</keyword>
<accession>A0A6P6YLP1</accession>
<keyword evidence="6" id="KW-0297">G-protein coupled receptor</keyword>
<dbReference type="InterPro" id="IPR017452">
    <property type="entry name" value="GPCR_Rhodpsn_7TM"/>
</dbReference>
<keyword evidence="4 11" id="KW-0812">Transmembrane</keyword>
<keyword evidence="3" id="KW-1003">Cell membrane</keyword>
<keyword evidence="7 11" id="KW-0472">Membrane</keyword>
<dbReference type="RefSeq" id="XP_027206110.1">
    <property type="nucleotide sequence ID" value="XM_027350309.1"/>
</dbReference>
<evidence type="ECO:0000256" key="4">
    <source>
        <dbReference type="ARBA" id="ARBA00022692"/>
    </source>
</evidence>
<organism evidence="13 14">
    <name type="scientific">Dermatophagoides pteronyssinus</name>
    <name type="common">European house dust mite</name>
    <dbReference type="NCBI Taxonomy" id="6956"/>
    <lineage>
        <taxon>Eukaryota</taxon>
        <taxon>Metazoa</taxon>
        <taxon>Ecdysozoa</taxon>
        <taxon>Arthropoda</taxon>
        <taxon>Chelicerata</taxon>
        <taxon>Arachnida</taxon>
        <taxon>Acari</taxon>
        <taxon>Acariformes</taxon>
        <taxon>Sarcoptiformes</taxon>
        <taxon>Astigmata</taxon>
        <taxon>Psoroptidia</taxon>
        <taxon>Analgoidea</taxon>
        <taxon>Pyroglyphidae</taxon>
        <taxon>Dermatophagoidinae</taxon>
        <taxon>Dermatophagoides</taxon>
    </lineage>
</organism>
<comment type="subcellular location">
    <subcellularLocation>
        <location evidence="1">Cell membrane</location>
        <topology evidence="1">Multi-pass membrane protein</topology>
    </subcellularLocation>
</comment>
<feature type="transmembrane region" description="Helical" evidence="11">
    <location>
        <begin position="264"/>
        <end position="285"/>
    </location>
</feature>
<feature type="transmembrane region" description="Helical" evidence="11">
    <location>
        <begin position="367"/>
        <end position="387"/>
    </location>
</feature>
<dbReference type="PROSITE" id="PS50262">
    <property type="entry name" value="G_PROTEIN_RECEP_F1_2"/>
    <property type="match status" value="1"/>
</dbReference>
<dbReference type="PRINTS" id="PR00237">
    <property type="entry name" value="GPCRRHODOPSN"/>
</dbReference>
<feature type="compositionally biased region" description="Basic residues" evidence="10">
    <location>
        <begin position="44"/>
        <end position="56"/>
    </location>
</feature>
<dbReference type="KEGG" id="dpte:113799645"/>
<evidence type="ECO:0000313" key="13">
    <source>
        <dbReference type="Proteomes" id="UP000515146"/>
    </source>
</evidence>
<dbReference type="PANTHER" id="PTHR46925">
    <property type="entry name" value="G-PROTEIN COUPLED RECEPTOR TKR-1-RELATED"/>
    <property type="match status" value="1"/>
</dbReference>
<protein>
    <submittedName>
        <fullName evidence="14">Tachykinin-like peptides receptor 86C</fullName>
    </submittedName>
</protein>
<dbReference type="OrthoDB" id="5981855at2759"/>
<evidence type="ECO:0000256" key="2">
    <source>
        <dbReference type="ARBA" id="ARBA00010663"/>
    </source>
</evidence>
<gene>
    <name evidence="14" type="primary">LOC113799645</name>
</gene>
<keyword evidence="13" id="KW-1185">Reference proteome</keyword>
<dbReference type="SUPFAM" id="SSF81321">
    <property type="entry name" value="Family A G protein-coupled receptor-like"/>
    <property type="match status" value="1"/>
</dbReference>
<dbReference type="InParanoid" id="A0A6P6YLP1"/>
<feature type="transmembrane region" description="Helical" evidence="11">
    <location>
        <begin position="407"/>
        <end position="429"/>
    </location>
</feature>
<dbReference type="FunCoup" id="A0A6P6YLP1">
    <property type="interactions" value="115"/>
</dbReference>
<evidence type="ECO:0000259" key="12">
    <source>
        <dbReference type="PROSITE" id="PS50262"/>
    </source>
</evidence>
<feature type="compositionally biased region" description="Low complexity" evidence="10">
    <location>
        <begin position="57"/>
        <end position="71"/>
    </location>
</feature>
<evidence type="ECO:0000256" key="11">
    <source>
        <dbReference type="SAM" id="Phobius"/>
    </source>
</evidence>
<evidence type="ECO:0000256" key="6">
    <source>
        <dbReference type="ARBA" id="ARBA00023040"/>
    </source>
</evidence>
<feature type="transmembrane region" description="Helical" evidence="11">
    <location>
        <begin position="12"/>
        <end position="37"/>
    </location>
</feature>
<feature type="region of interest" description="Disordered" evidence="10">
    <location>
        <begin position="41"/>
        <end position="71"/>
    </location>
</feature>
<dbReference type="GO" id="GO:0005886">
    <property type="term" value="C:plasma membrane"/>
    <property type="evidence" value="ECO:0007669"/>
    <property type="project" value="UniProtKB-SubCell"/>
</dbReference>
<feature type="transmembrane region" description="Helical" evidence="11">
    <location>
        <begin position="315"/>
        <end position="339"/>
    </location>
</feature>
<evidence type="ECO:0000256" key="8">
    <source>
        <dbReference type="ARBA" id="ARBA00023170"/>
    </source>
</evidence>
<dbReference type="SMART" id="SM01381">
    <property type="entry name" value="7TM_GPCR_Srsx"/>
    <property type="match status" value="1"/>
</dbReference>
<evidence type="ECO:0000256" key="5">
    <source>
        <dbReference type="ARBA" id="ARBA00022989"/>
    </source>
</evidence>
<evidence type="ECO:0000313" key="14">
    <source>
        <dbReference type="RefSeq" id="XP_027206110.1"/>
    </source>
</evidence>
<evidence type="ECO:0000256" key="9">
    <source>
        <dbReference type="ARBA" id="ARBA00023224"/>
    </source>
</evidence>
<evidence type="ECO:0000256" key="7">
    <source>
        <dbReference type="ARBA" id="ARBA00023136"/>
    </source>
</evidence>
<sequence>MFLIKKNFKFLIISIMMTTIITILVIMIIMAICGQAYSQQQQQQHHHNHNHNHRQQQHSQPQASSDQQQHSITVKKNSDYHPQNESLSSLLWPLSMTNSLSTESIMLINNETTSILLLDKLSSTKTTKAKSSTTTERQNNEEYFSYNVQIIWSLIFGIMITIGLLANLLVMATIGGHKSLHTVTNCFLLNLTVSDLVTLLFNAIFNFVFMITGNWPFGNRYCIVNNFITNLTIAISVFTIMFTSKERYNAIVHPLEKRMTQHRALVHILIIWIASAIFAIPALIFSRTLRDTSIQRTVCLIVWPDGYPGKSRLDFFYNLLFLVLTYLLPLMTMAIAYTLMARVLWGSKQIGETTQAQASLVRSKQKVVRMLICVVIVFAVCWLPYHVYFLTTYQWPELTTWPGIQHIFLAIYWLAMFNSVLNPIILLLMNKRFRRYSTKFLNFWPLNRAFNAETTSTQTTTAVAAAAAAAAGTAGTGANTQQPSTNINNNNNGIAVNGQRSTNMVLVKSHSPNFNRISSELFINGDINYKNDQHLANTTTTTTTMTKKLLPQNSIKISKQTSSSTTMPIDDENINKNTFLSALVVPD</sequence>
<keyword evidence="5 11" id="KW-1133">Transmembrane helix</keyword>
<dbReference type="OMA" id="ISTCHEH"/>
<dbReference type="Proteomes" id="UP000515146">
    <property type="component" value="Unplaced"/>
</dbReference>
<dbReference type="InterPro" id="IPR000276">
    <property type="entry name" value="GPCR_Rhodpsn"/>
</dbReference>
<dbReference type="Gene3D" id="1.20.1070.10">
    <property type="entry name" value="Rhodopsin 7-helix transmembrane proteins"/>
    <property type="match status" value="1"/>
</dbReference>
<dbReference type="PANTHER" id="PTHR46925:SF2">
    <property type="entry name" value="G-PROTEIN COUPLED RECEPTOR TKR-1-RELATED"/>
    <property type="match status" value="1"/>
</dbReference>
<feature type="transmembrane region" description="Helical" evidence="11">
    <location>
        <begin position="150"/>
        <end position="175"/>
    </location>
</feature>
<name>A0A6P6YLP1_DERPT</name>
<proteinExistence type="inferred from homology"/>
<feature type="transmembrane region" description="Helical" evidence="11">
    <location>
        <begin position="187"/>
        <end position="211"/>
    </location>
</feature>
<feature type="domain" description="G-protein coupled receptors family 1 profile" evidence="12">
    <location>
        <begin position="166"/>
        <end position="426"/>
    </location>
</feature>
<comment type="similarity">
    <text evidence="2">Belongs to the G-protein coupled receptor 1 family.</text>
</comment>
<dbReference type="Pfam" id="PF00001">
    <property type="entry name" value="7tm_1"/>
    <property type="match status" value="1"/>
</dbReference>
<evidence type="ECO:0000256" key="3">
    <source>
        <dbReference type="ARBA" id="ARBA00022475"/>
    </source>
</evidence>